<gene>
    <name evidence="1" type="ORF">ACFSC0_19130</name>
</gene>
<dbReference type="RefSeq" id="WP_377281580.1">
    <property type="nucleotide sequence ID" value="NZ_JBHRSI010000004.1"/>
</dbReference>
<proteinExistence type="predicted"/>
<dbReference type="Proteomes" id="UP001597237">
    <property type="component" value="Unassembled WGS sequence"/>
</dbReference>
<reference evidence="2" key="1">
    <citation type="journal article" date="2019" name="Int. J. Syst. Evol. Microbiol.">
        <title>The Global Catalogue of Microorganisms (GCM) 10K type strain sequencing project: providing services to taxonomists for standard genome sequencing and annotation.</title>
        <authorList>
            <consortium name="The Broad Institute Genomics Platform"/>
            <consortium name="The Broad Institute Genome Sequencing Center for Infectious Disease"/>
            <person name="Wu L."/>
            <person name="Ma J."/>
        </authorList>
    </citation>
    <scope>NUCLEOTIDE SEQUENCE [LARGE SCALE GENOMIC DNA]</scope>
    <source>
        <strain evidence="2">DFY28</strain>
    </source>
</reference>
<keyword evidence="2" id="KW-1185">Reference proteome</keyword>
<evidence type="ECO:0000313" key="2">
    <source>
        <dbReference type="Proteomes" id="UP001597237"/>
    </source>
</evidence>
<organism evidence="1 2">
    <name type="scientific">Phenylobacterium terrae</name>
    <dbReference type="NCBI Taxonomy" id="2665495"/>
    <lineage>
        <taxon>Bacteria</taxon>
        <taxon>Pseudomonadati</taxon>
        <taxon>Pseudomonadota</taxon>
        <taxon>Alphaproteobacteria</taxon>
        <taxon>Caulobacterales</taxon>
        <taxon>Caulobacteraceae</taxon>
        <taxon>Phenylobacterium</taxon>
    </lineage>
</organism>
<protein>
    <submittedName>
        <fullName evidence="1">Uncharacterized protein</fullName>
    </submittedName>
</protein>
<accession>A0ABW4N621</accession>
<sequence length="114" mass="12580">MDLELKPTTGLATGLVIHFAEGTWNTLGAGVAMSEEAFDLVEPLLKVAWPEWSYGMRYGVSEIPGPARRTLLSELLETSRDEGRPEIERRLFAGLAAWLSTRLHDDQAVTILGI</sequence>
<comment type="caution">
    <text evidence="1">The sequence shown here is derived from an EMBL/GenBank/DDBJ whole genome shotgun (WGS) entry which is preliminary data.</text>
</comment>
<evidence type="ECO:0000313" key="1">
    <source>
        <dbReference type="EMBL" id="MFD1785520.1"/>
    </source>
</evidence>
<name>A0ABW4N621_9CAUL</name>
<dbReference type="EMBL" id="JBHUEY010000006">
    <property type="protein sequence ID" value="MFD1785520.1"/>
    <property type="molecule type" value="Genomic_DNA"/>
</dbReference>